<dbReference type="Gene3D" id="1.10.10.60">
    <property type="entry name" value="Homeodomain-like"/>
    <property type="match status" value="1"/>
</dbReference>
<sequence length="154" mass="16875">MAGATASVGDRTAAPLAWHRATRSVAAAFLVLWSPPVETVHPALRYPRNARVRAAVDHVHANAAHPLTVAEIAAAAGMSTRSTQEAFQRVLGVTPMQYVQQHRTERVRADLLEADPATTTVAQVARRWGYLHVGRFSGAHRARFGEFPRDTLHR</sequence>
<dbReference type="RefSeq" id="WP_289469966.1">
    <property type="nucleotide sequence ID" value="NZ_JAUCMM010000004.1"/>
</dbReference>
<name>A0ABT7TFB7_9MICO</name>
<evidence type="ECO:0000256" key="2">
    <source>
        <dbReference type="ARBA" id="ARBA00023125"/>
    </source>
</evidence>
<keyword evidence="2" id="KW-0238">DNA-binding</keyword>
<protein>
    <submittedName>
        <fullName evidence="5">Helix-turn-helix transcriptional regulator</fullName>
    </submittedName>
</protein>
<keyword evidence="3" id="KW-0804">Transcription</keyword>
<evidence type="ECO:0000256" key="3">
    <source>
        <dbReference type="ARBA" id="ARBA00023163"/>
    </source>
</evidence>
<evidence type="ECO:0000256" key="1">
    <source>
        <dbReference type="ARBA" id="ARBA00023015"/>
    </source>
</evidence>
<dbReference type="InterPro" id="IPR018060">
    <property type="entry name" value="HTH_AraC"/>
</dbReference>
<dbReference type="Pfam" id="PF12833">
    <property type="entry name" value="HTH_18"/>
    <property type="match status" value="1"/>
</dbReference>
<keyword evidence="1" id="KW-0805">Transcription regulation</keyword>
<dbReference type="InterPro" id="IPR009057">
    <property type="entry name" value="Homeodomain-like_sf"/>
</dbReference>
<evidence type="ECO:0000259" key="4">
    <source>
        <dbReference type="PROSITE" id="PS01124"/>
    </source>
</evidence>
<dbReference type="SMART" id="SM00342">
    <property type="entry name" value="HTH_ARAC"/>
    <property type="match status" value="1"/>
</dbReference>
<dbReference type="SUPFAM" id="SSF46689">
    <property type="entry name" value="Homeodomain-like"/>
    <property type="match status" value="1"/>
</dbReference>
<organism evidence="5 6">
    <name type="scientific">Curtobacterium subtropicum</name>
    <dbReference type="NCBI Taxonomy" id="3055138"/>
    <lineage>
        <taxon>Bacteria</taxon>
        <taxon>Bacillati</taxon>
        <taxon>Actinomycetota</taxon>
        <taxon>Actinomycetes</taxon>
        <taxon>Micrococcales</taxon>
        <taxon>Microbacteriaceae</taxon>
        <taxon>Curtobacterium</taxon>
    </lineage>
</organism>
<proteinExistence type="predicted"/>
<dbReference type="PANTHER" id="PTHR46796:SF12">
    <property type="entry name" value="HTH-TYPE DNA-BINDING TRANSCRIPTIONAL ACTIVATOR EUTR"/>
    <property type="match status" value="1"/>
</dbReference>
<dbReference type="EMBL" id="JAUCMM010000004">
    <property type="protein sequence ID" value="MDM7888291.1"/>
    <property type="molecule type" value="Genomic_DNA"/>
</dbReference>
<dbReference type="InterPro" id="IPR050204">
    <property type="entry name" value="AraC_XylS_family_regulators"/>
</dbReference>
<gene>
    <name evidence="5" type="ORF">QUG98_07470</name>
</gene>
<feature type="domain" description="HTH araC/xylS-type" evidence="4">
    <location>
        <begin position="53"/>
        <end position="154"/>
    </location>
</feature>
<reference evidence="5 6" key="1">
    <citation type="submission" date="2023-06" db="EMBL/GenBank/DDBJ databases">
        <authorList>
            <person name="Feng G."/>
            <person name="Li J."/>
            <person name="Zhu H."/>
        </authorList>
    </citation>
    <scope>NUCLEOTIDE SEQUENCE [LARGE SCALE GENOMIC DNA]</scope>
    <source>
        <strain evidence="5 6">RHCJP20</strain>
    </source>
</reference>
<evidence type="ECO:0000313" key="6">
    <source>
        <dbReference type="Proteomes" id="UP001235720"/>
    </source>
</evidence>
<dbReference type="PROSITE" id="PS01124">
    <property type="entry name" value="HTH_ARAC_FAMILY_2"/>
    <property type="match status" value="1"/>
</dbReference>
<comment type="caution">
    <text evidence="5">The sequence shown here is derived from an EMBL/GenBank/DDBJ whole genome shotgun (WGS) entry which is preliminary data.</text>
</comment>
<dbReference type="Proteomes" id="UP001235720">
    <property type="component" value="Unassembled WGS sequence"/>
</dbReference>
<accession>A0ABT7TFB7</accession>
<evidence type="ECO:0000313" key="5">
    <source>
        <dbReference type="EMBL" id="MDM7888291.1"/>
    </source>
</evidence>
<keyword evidence="6" id="KW-1185">Reference proteome</keyword>
<dbReference type="PANTHER" id="PTHR46796">
    <property type="entry name" value="HTH-TYPE TRANSCRIPTIONAL ACTIVATOR RHAS-RELATED"/>
    <property type="match status" value="1"/>
</dbReference>